<organism evidence="1 2">
    <name type="scientific">Pristionchus pacificus</name>
    <name type="common">Parasitic nematode worm</name>
    <dbReference type="NCBI Taxonomy" id="54126"/>
    <lineage>
        <taxon>Eukaryota</taxon>
        <taxon>Metazoa</taxon>
        <taxon>Ecdysozoa</taxon>
        <taxon>Nematoda</taxon>
        <taxon>Chromadorea</taxon>
        <taxon>Rhabditida</taxon>
        <taxon>Rhabditina</taxon>
        <taxon>Diplogasteromorpha</taxon>
        <taxon>Diplogasteroidea</taxon>
        <taxon>Neodiplogasteridae</taxon>
        <taxon>Pristionchus</taxon>
    </lineage>
</organism>
<sequence>MNSLPLLCLLIAFISSTQAMMSMEEKIACFVDTSDKVKDEPDADLKAKITATLNTIKGVAGKVKAMSADQKQKVIDNYFTGTCEPLKTVFQSTR</sequence>
<evidence type="ECO:0000313" key="2">
    <source>
        <dbReference type="Proteomes" id="UP000005239"/>
    </source>
</evidence>
<proteinExistence type="predicted"/>
<dbReference type="EnsemblMetazoa" id="PPA06009.1">
    <property type="protein sequence ID" value="PPA06009.1"/>
    <property type="gene ID" value="WBGene00095563"/>
</dbReference>
<dbReference type="Proteomes" id="UP000005239">
    <property type="component" value="Unassembled WGS sequence"/>
</dbReference>
<reference evidence="1" key="2">
    <citation type="submission" date="2022-06" db="UniProtKB">
        <authorList>
            <consortium name="EnsemblMetazoa"/>
        </authorList>
    </citation>
    <scope>IDENTIFICATION</scope>
    <source>
        <strain evidence="1">PS312</strain>
    </source>
</reference>
<keyword evidence="2" id="KW-1185">Reference proteome</keyword>
<accession>A0A8R1U564</accession>
<evidence type="ECO:0000313" key="1">
    <source>
        <dbReference type="EnsemblMetazoa" id="PPA06009.1"/>
    </source>
</evidence>
<dbReference type="AlphaFoldDB" id="A0A2A6C4R3"/>
<reference evidence="2" key="1">
    <citation type="journal article" date="2008" name="Nat. Genet.">
        <title>The Pristionchus pacificus genome provides a unique perspective on nematode lifestyle and parasitism.</title>
        <authorList>
            <person name="Dieterich C."/>
            <person name="Clifton S.W."/>
            <person name="Schuster L.N."/>
            <person name="Chinwalla A."/>
            <person name="Delehaunty K."/>
            <person name="Dinkelacker I."/>
            <person name="Fulton L."/>
            <person name="Fulton R."/>
            <person name="Godfrey J."/>
            <person name="Minx P."/>
            <person name="Mitreva M."/>
            <person name="Roeseler W."/>
            <person name="Tian H."/>
            <person name="Witte H."/>
            <person name="Yang S.P."/>
            <person name="Wilson R.K."/>
            <person name="Sommer R.J."/>
        </authorList>
    </citation>
    <scope>NUCLEOTIDE SEQUENCE [LARGE SCALE GENOMIC DNA]</scope>
    <source>
        <strain evidence="2">PS312</strain>
    </source>
</reference>
<protein>
    <submittedName>
        <fullName evidence="1">Uncharacterized protein</fullName>
    </submittedName>
</protein>
<gene>
    <name evidence="1" type="primary">WBGene00095563</name>
</gene>
<accession>A0A2A6C4R3</accession>
<name>A0A2A6C4R3_PRIPA</name>